<feature type="signal peptide" evidence="1">
    <location>
        <begin position="1"/>
        <end position="23"/>
    </location>
</feature>
<dbReference type="EMBL" id="CP071091">
    <property type="protein sequence ID" value="QSQ15056.1"/>
    <property type="molecule type" value="Genomic_DNA"/>
</dbReference>
<keyword evidence="1" id="KW-0732">Signal</keyword>
<protein>
    <submittedName>
        <fullName evidence="3">Alpha/beta fold hydrolase</fullName>
    </submittedName>
</protein>
<dbReference type="Proteomes" id="UP000663090">
    <property type="component" value="Chromosome"/>
</dbReference>
<evidence type="ECO:0000259" key="2">
    <source>
        <dbReference type="Pfam" id="PF00561"/>
    </source>
</evidence>
<feature type="domain" description="AB hydrolase-1" evidence="2">
    <location>
        <begin position="60"/>
        <end position="171"/>
    </location>
</feature>
<keyword evidence="3" id="KW-0378">Hydrolase</keyword>
<dbReference type="PANTHER" id="PTHR43433">
    <property type="entry name" value="HYDROLASE, ALPHA/BETA FOLD FAMILY PROTEIN"/>
    <property type="match status" value="1"/>
</dbReference>
<dbReference type="PROSITE" id="PS51257">
    <property type="entry name" value="PROKAR_LIPOPROTEIN"/>
    <property type="match status" value="1"/>
</dbReference>
<reference evidence="3 4" key="1">
    <citation type="submission" date="2021-02" db="EMBL/GenBank/DDBJ databases">
        <title>De Novo genome assembly of isolated myxobacteria.</title>
        <authorList>
            <person name="Stevens D.C."/>
        </authorList>
    </citation>
    <scope>NUCLEOTIDE SEQUENCE [LARGE SCALE GENOMIC DNA]</scope>
    <source>
        <strain evidence="3 4">SCHIC003</strain>
    </source>
</reference>
<dbReference type="InterPro" id="IPR029058">
    <property type="entry name" value="AB_hydrolase_fold"/>
</dbReference>
<name>A0ABX7N8G9_9BACT</name>
<dbReference type="InterPro" id="IPR050471">
    <property type="entry name" value="AB_hydrolase"/>
</dbReference>
<sequence>MKTPAKSLLAAAFLLSASLLSLGCGSDPKPAPENESPAPGAYAQVNGLNLYYELHGTGRPLILLHGALSTIDSMQPLIAELAKTRQVIAVELQAHGHTADINRPLRFETMADDIAALMKHLNIESADVCGYSLGGGVALQFAFRHPQSLRKLVLLSTTFKSGAWFPENLAIMATMTGEALAGSPMHEAYLRTAPRPEDFPILVSKISNLLTKNPYDWTQNVAALKTPTLVIAGDSDSLPPTHSVEMFGLLGGGKADGMMAGILPSRLAILPGTTHWDAVTRVDLLAPLIPSFLDEQPASTP</sequence>
<dbReference type="InterPro" id="IPR000073">
    <property type="entry name" value="AB_hydrolase_1"/>
</dbReference>
<organism evidence="3 4">
    <name type="scientific">Myxococcus landrumensis</name>
    <dbReference type="NCBI Taxonomy" id="2813577"/>
    <lineage>
        <taxon>Bacteria</taxon>
        <taxon>Pseudomonadati</taxon>
        <taxon>Myxococcota</taxon>
        <taxon>Myxococcia</taxon>
        <taxon>Myxococcales</taxon>
        <taxon>Cystobacterineae</taxon>
        <taxon>Myxococcaceae</taxon>
        <taxon>Myxococcus</taxon>
    </lineage>
</organism>
<dbReference type="PRINTS" id="PR00111">
    <property type="entry name" value="ABHYDROLASE"/>
</dbReference>
<dbReference type="RefSeq" id="WP_206716798.1">
    <property type="nucleotide sequence ID" value="NZ_CP071091.1"/>
</dbReference>
<proteinExistence type="predicted"/>
<evidence type="ECO:0000256" key="1">
    <source>
        <dbReference type="SAM" id="SignalP"/>
    </source>
</evidence>
<gene>
    <name evidence="3" type="ORF">JY572_02920</name>
</gene>
<dbReference type="SUPFAM" id="SSF53474">
    <property type="entry name" value="alpha/beta-Hydrolases"/>
    <property type="match status" value="1"/>
</dbReference>
<keyword evidence="4" id="KW-1185">Reference proteome</keyword>
<evidence type="ECO:0000313" key="3">
    <source>
        <dbReference type="EMBL" id="QSQ15056.1"/>
    </source>
</evidence>
<accession>A0ABX7N8G9</accession>
<dbReference type="PANTHER" id="PTHR43433:SF1">
    <property type="entry name" value="BLL5160 PROTEIN"/>
    <property type="match status" value="1"/>
</dbReference>
<dbReference type="GO" id="GO:0016787">
    <property type="term" value="F:hydrolase activity"/>
    <property type="evidence" value="ECO:0007669"/>
    <property type="project" value="UniProtKB-KW"/>
</dbReference>
<dbReference type="Pfam" id="PF00561">
    <property type="entry name" value="Abhydrolase_1"/>
    <property type="match status" value="1"/>
</dbReference>
<evidence type="ECO:0000313" key="4">
    <source>
        <dbReference type="Proteomes" id="UP000663090"/>
    </source>
</evidence>
<feature type="chain" id="PRO_5046248112" evidence="1">
    <location>
        <begin position="24"/>
        <end position="301"/>
    </location>
</feature>
<dbReference type="Gene3D" id="3.40.50.1820">
    <property type="entry name" value="alpha/beta hydrolase"/>
    <property type="match status" value="1"/>
</dbReference>